<dbReference type="EMBL" id="FOLM01000002">
    <property type="protein sequence ID" value="SFC18556.1"/>
    <property type="molecule type" value="Genomic_DNA"/>
</dbReference>
<dbReference type="Pfam" id="PF20225">
    <property type="entry name" value="DUF6584"/>
    <property type="match status" value="1"/>
</dbReference>
<name>A0A1I1H477_9ACTN</name>
<organism evidence="3 4">
    <name type="scientific">Streptomyces aidingensis</name>
    <dbReference type="NCBI Taxonomy" id="910347"/>
    <lineage>
        <taxon>Bacteria</taxon>
        <taxon>Bacillati</taxon>
        <taxon>Actinomycetota</taxon>
        <taxon>Actinomycetes</taxon>
        <taxon>Kitasatosporales</taxon>
        <taxon>Streptomycetaceae</taxon>
        <taxon>Streptomyces</taxon>
    </lineage>
</organism>
<protein>
    <submittedName>
        <fullName evidence="3">Uncharacterized protein</fullName>
    </submittedName>
</protein>
<keyword evidence="2" id="KW-1133">Transmembrane helix</keyword>
<keyword evidence="2" id="KW-0812">Transmembrane</keyword>
<dbReference type="STRING" id="910347.SAMN05421773_102240"/>
<dbReference type="Proteomes" id="UP000199207">
    <property type="component" value="Unassembled WGS sequence"/>
</dbReference>
<evidence type="ECO:0000313" key="3">
    <source>
        <dbReference type="EMBL" id="SFC18556.1"/>
    </source>
</evidence>
<dbReference type="InterPro" id="IPR046491">
    <property type="entry name" value="DUF6584"/>
</dbReference>
<evidence type="ECO:0000256" key="2">
    <source>
        <dbReference type="SAM" id="Phobius"/>
    </source>
</evidence>
<dbReference type="AlphaFoldDB" id="A0A1I1H477"/>
<keyword evidence="4" id="KW-1185">Reference proteome</keyword>
<feature type="region of interest" description="Disordered" evidence="1">
    <location>
        <begin position="83"/>
        <end position="107"/>
    </location>
</feature>
<reference evidence="3 4" key="1">
    <citation type="submission" date="2016-10" db="EMBL/GenBank/DDBJ databases">
        <authorList>
            <person name="de Groot N.N."/>
        </authorList>
    </citation>
    <scope>NUCLEOTIDE SEQUENCE [LARGE SCALE GENOMIC DNA]</scope>
    <source>
        <strain evidence="3 4">CGMCC 4.5739</strain>
    </source>
</reference>
<sequence>MGTYPCDLEVREQLAHVYRLLGEPAQAGRWNYLSELRDPHETAAFEALFPSPRERLWSLRWAGSAEELSTPTAAARLRSLHAAAERDCGESVPYRRPRPGRDGDGPKESPFAGAACAVGCLALLALLVTGLATVVDAVLG</sequence>
<evidence type="ECO:0000313" key="4">
    <source>
        <dbReference type="Proteomes" id="UP000199207"/>
    </source>
</evidence>
<proteinExistence type="predicted"/>
<accession>A0A1I1H477</accession>
<keyword evidence="2" id="KW-0472">Membrane</keyword>
<feature type="transmembrane region" description="Helical" evidence="2">
    <location>
        <begin position="111"/>
        <end position="135"/>
    </location>
</feature>
<evidence type="ECO:0000256" key="1">
    <source>
        <dbReference type="SAM" id="MobiDB-lite"/>
    </source>
</evidence>
<gene>
    <name evidence="3" type="ORF">SAMN05421773_102240</name>
</gene>